<name>A0A644UKN1_9ZZZZ</name>
<dbReference type="AlphaFoldDB" id="A0A644UKN1"/>
<sequence length="82" mass="10042">MDKYQRYIDKNIENFKKSHNIMIQESKIPKYTQKDVLRIMQISQATLYRLRKKHGLLTQNVKRRYTEEEIEEISNIIINENK</sequence>
<proteinExistence type="predicted"/>
<gene>
    <name evidence="1" type="ORF">SDC9_25462</name>
</gene>
<dbReference type="EMBL" id="VSSQ01000128">
    <property type="protein sequence ID" value="MPL79578.1"/>
    <property type="molecule type" value="Genomic_DNA"/>
</dbReference>
<accession>A0A644UKN1</accession>
<reference evidence="1" key="1">
    <citation type="submission" date="2019-08" db="EMBL/GenBank/DDBJ databases">
        <authorList>
            <person name="Kucharzyk K."/>
            <person name="Murdoch R.W."/>
            <person name="Higgins S."/>
            <person name="Loffler F."/>
        </authorList>
    </citation>
    <scope>NUCLEOTIDE SEQUENCE</scope>
</reference>
<protein>
    <submittedName>
        <fullName evidence="1">Uncharacterized protein</fullName>
    </submittedName>
</protein>
<evidence type="ECO:0000313" key="1">
    <source>
        <dbReference type="EMBL" id="MPL79578.1"/>
    </source>
</evidence>
<comment type="caution">
    <text evidence="1">The sequence shown here is derived from an EMBL/GenBank/DDBJ whole genome shotgun (WGS) entry which is preliminary data.</text>
</comment>
<organism evidence="1">
    <name type="scientific">bioreactor metagenome</name>
    <dbReference type="NCBI Taxonomy" id="1076179"/>
    <lineage>
        <taxon>unclassified sequences</taxon>
        <taxon>metagenomes</taxon>
        <taxon>ecological metagenomes</taxon>
    </lineage>
</organism>